<accession>L7C7C4</accession>
<gene>
    <name evidence="1" type="ORF">RBSWK_06344</name>
</gene>
<protein>
    <submittedName>
        <fullName evidence="1">Uncharacterized protein</fullName>
    </submittedName>
</protein>
<reference evidence="1 2" key="1">
    <citation type="journal article" date="2013" name="Mar. Genomics">
        <title>Expression of sulfatases in Rhodopirellula baltica and the diversity of sulfatases in the genus Rhodopirellula.</title>
        <authorList>
            <person name="Wegner C.E."/>
            <person name="Richter-Heitmann T."/>
            <person name="Klindworth A."/>
            <person name="Klockow C."/>
            <person name="Richter M."/>
            <person name="Achstetter T."/>
            <person name="Glockner F.O."/>
            <person name="Harder J."/>
        </authorList>
    </citation>
    <scope>NUCLEOTIDE SEQUENCE [LARGE SCALE GENOMIC DNA]</scope>
    <source>
        <strain evidence="1 2">SWK14</strain>
    </source>
</reference>
<proteinExistence type="predicted"/>
<comment type="caution">
    <text evidence="1">The sequence shown here is derived from an EMBL/GenBank/DDBJ whole genome shotgun (WGS) entry which is preliminary data.</text>
</comment>
<dbReference type="EMBL" id="AMWG01000183">
    <property type="protein sequence ID" value="ELP29725.1"/>
    <property type="molecule type" value="Genomic_DNA"/>
</dbReference>
<evidence type="ECO:0000313" key="1">
    <source>
        <dbReference type="EMBL" id="ELP29725.1"/>
    </source>
</evidence>
<dbReference type="AlphaFoldDB" id="L7C7C4"/>
<evidence type="ECO:0000313" key="2">
    <source>
        <dbReference type="Proteomes" id="UP000010959"/>
    </source>
</evidence>
<organism evidence="1 2">
    <name type="scientific">Rhodopirellula baltica SWK14</name>
    <dbReference type="NCBI Taxonomy" id="993516"/>
    <lineage>
        <taxon>Bacteria</taxon>
        <taxon>Pseudomonadati</taxon>
        <taxon>Planctomycetota</taxon>
        <taxon>Planctomycetia</taxon>
        <taxon>Pirellulales</taxon>
        <taxon>Pirellulaceae</taxon>
        <taxon>Rhodopirellula</taxon>
    </lineage>
</organism>
<name>L7C7C4_RHOBT</name>
<dbReference type="Proteomes" id="UP000010959">
    <property type="component" value="Unassembled WGS sequence"/>
</dbReference>
<sequence length="75" mass="9027">MEAAFDPANRFGRQNRPQTDQILTRRRISREGVLYVFFTRTVVKNQRIGILEVWQHLLPLLIRPPTRRPKAPFRW</sequence>